<dbReference type="Gramene" id="OMO72754">
    <property type="protein sequence ID" value="OMO72754"/>
    <property type="gene ID" value="CCACVL1_17617"/>
</dbReference>
<dbReference type="Proteomes" id="UP000188268">
    <property type="component" value="Unassembled WGS sequence"/>
</dbReference>
<dbReference type="PANTHER" id="PTHR47165:SF4">
    <property type="entry name" value="OS03G0429900 PROTEIN"/>
    <property type="match status" value="1"/>
</dbReference>
<evidence type="ECO:0000259" key="1">
    <source>
        <dbReference type="Pfam" id="PF02721"/>
    </source>
</evidence>
<dbReference type="OrthoDB" id="1931061at2759"/>
<dbReference type="Gene3D" id="2.40.50.140">
    <property type="entry name" value="Nucleic acid-binding proteins"/>
    <property type="match status" value="1"/>
</dbReference>
<evidence type="ECO:0000313" key="3">
    <source>
        <dbReference type="Proteomes" id="UP000188268"/>
    </source>
</evidence>
<dbReference type="PANTHER" id="PTHR47165">
    <property type="entry name" value="OS03G0429900 PROTEIN"/>
    <property type="match status" value="1"/>
</dbReference>
<name>A0A1R3HR35_COCAP</name>
<organism evidence="2 3">
    <name type="scientific">Corchorus capsularis</name>
    <name type="common">Jute</name>
    <dbReference type="NCBI Taxonomy" id="210143"/>
    <lineage>
        <taxon>Eukaryota</taxon>
        <taxon>Viridiplantae</taxon>
        <taxon>Streptophyta</taxon>
        <taxon>Embryophyta</taxon>
        <taxon>Tracheophyta</taxon>
        <taxon>Spermatophyta</taxon>
        <taxon>Magnoliopsida</taxon>
        <taxon>eudicotyledons</taxon>
        <taxon>Gunneridae</taxon>
        <taxon>Pentapetalae</taxon>
        <taxon>rosids</taxon>
        <taxon>malvids</taxon>
        <taxon>Malvales</taxon>
        <taxon>Malvaceae</taxon>
        <taxon>Grewioideae</taxon>
        <taxon>Apeibeae</taxon>
        <taxon>Corchorus</taxon>
    </lineage>
</organism>
<gene>
    <name evidence="2" type="ORF">CCACVL1_17617</name>
</gene>
<sequence>MALAIPDKKPLQIIHARLSDLRPGLMAYVITRVARKWETVLPGGTIPINGDLLLVDDRGGSIEVVIPHDCMRRFSSDKVVKGKVYKILHFEVLDRKKKYKSIPAEFTIYFNSSTKLIELTEGINMYPMYFFRFADMIEIRERSKKDPVFTDVIGMFVGYGEPIAISVDSGTRMSDKLDVNLRLLRSFIIVFCLLYSSLYVETKFISSSSTTKVYVNPDILEAEEIRQRFKNDLAPVQLLAPEHTS</sequence>
<comment type="caution">
    <text evidence="2">The sequence shown here is derived from an EMBL/GenBank/DDBJ whole genome shotgun (WGS) entry which is preliminary data.</text>
</comment>
<evidence type="ECO:0000313" key="2">
    <source>
        <dbReference type="EMBL" id="OMO72754.1"/>
    </source>
</evidence>
<protein>
    <recommendedName>
        <fullName evidence="1">Replication protein A 70 kDa DNA-binding subunit B/D first OB fold domain-containing protein</fullName>
    </recommendedName>
</protein>
<dbReference type="InterPro" id="IPR012340">
    <property type="entry name" value="NA-bd_OB-fold"/>
</dbReference>
<keyword evidence="3" id="KW-1185">Reference proteome</keyword>
<dbReference type="InterPro" id="IPR003871">
    <property type="entry name" value="RFA1B/D_OB_1st"/>
</dbReference>
<dbReference type="AlphaFoldDB" id="A0A1R3HR35"/>
<reference evidence="2 3" key="1">
    <citation type="submission" date="2013-09" db="EMBL/GenBank/DDBJ databases">
        <title>Corchorus capsularis genome sequencing.</title>
        <authorList>
            <person name="Alam M."/>
            <person name="Haque M.S."/>
            <person name="Islam M.S."/>
            <person name="Emdad E.M."/>
            <person name="Islam M.M."/>
            <person name="Ahmed B."/>
            <person name="Halim A."/>
            <person name="Hossen Q.M.M."/>
            <person name="Hossain M.Z."/>
            <person name="Ahmed R."/>
            <person name="Khan M.M."/>
            <person name="Islam R."/>
            <person name="Rashid M.M."/>
            <person name="Khan S.A."/>
            <person name="Rahman M.S."/>
            <person name="Alam M."/>
        </authorList>
    </citation>
    <scope>NUCLEOTIDE SEQUENCE [LARGE SCALE GENOMIC DNA]</scope>
    <source>
        <strain evidence="3">cv. CVL-1</strain>
        <tissue evidence="2">Whole seedling</tissue>
    </source>
</reference>
<dbReference type="SUPFAM" id="SSF50249">
    <property type="entry name" value="Nucleic acid-binding proteins"/>
    <property type="match status" value="2"/>
</dbReference>
<proteinExistence type="predicted"/>
<feature type="domain" description="Replication protein A 70 kDa DNA-binding subunit B/D first OB fold" evidence="1">
    <location>
        <begin position="15"/>
        <end position="117"/>
    </location>
</feature>
<accession>A0A1R3HR35</accession>
<dbReference type="Pfam" id="PF02721">
    <property type="entry name" value="DUF223"/>
    <property type="match status" value="1"/>
</dbReference>
<dbReference type="EMBL" id="AWWV01011375">
    <property type="protein sequence ID" value="OMO72754.1"/>
    <property type="molecule type" value="Genomic_DNA"/>
</dbReference>